<dbReference type="Gene3D" id="2.40.30.10">
    <property type="entry name" value="Translation factors"/>
    <property type="match status" value="1"/>
</dbReference>
<evidence type="ECO:0000256" key="2">
    <source>
        <dbReference type="ARBA" id="ARBA00022630"/>
    </source>
</evidence>
<dbReference type="Gene3D" id="3.50.50.60">
    <property type="entry name" value="FAD/NAD(P)-binding domain"/>
    <property type="match status" value="2"/>
</dbReference>
<dbReference type="Proteomes" id="UP000232323">
    <property type="component" value="Unassembled WGS sequence"/>
</dbReference>
<dbReference type="AlphaFoldDB" id="A0A250XFT1"/>
<reference evidence="7 8" key="1">
    <citation type="submission" date="2017-08" db="EMBL/GenBank/DDBJ databases">
        <title>Acidophilic green algal genome provides insights into adaptation to an acidic environment.</title>
        <authorList>
            <person name="Hirooka S."/>
            <person name="Hirose Y."/>
            <person name="Kanesaki Y."/>
            <person name="Higuchi S."/>
            <person name="Fujiwara T."/>
            <person name="Onuma R."/>
            <person name="Era A."/>
            <person name="Ohbayashi R."/>
            <person name="Uzuka A."/>
            <person name="Nozaki H."/>
            <person name="Yoshikawa H."/>
            <person name="Miyagishima S.Y."/>
        </authorList>
    </citation>
    <scope>NUCLEOTIDE SEQUENCE [LARGE SCALE GENOMIC DNA]</scope>
    <source>
        <strain evidence="7 8">NIES-2499</strain>
    </source>
</reference>
<dbReference type="InterPro" id="IPR055178">
    <property type="entry name" value="RsdA/BaiN/AoA(So)-like_dom"/>
</dbReference>
<dbReference type="PANTHER" id="PTHR42887:SF2">
    <property type="entry name" value="OS12G0638800 PROTEIN"/>
    <property type="match status" value="1"/>
</dbReference>
<feature type="domain" description="RsdA/BaiN/AoA(So)-like Rossmann fold-like" evidence="5">
    <location>
        <begin position="267"/>
        <end position="579"/>
    </location>
</feature>
<protein>
    <recommendedName>
        <fullName evidence="9">FAD-dependent oxidoreductase 2 FAD binding domain-containing protein</fullName>
    </recommendedName>
</protein>
<dbReference type="Gene3D" id="1.10.8.260">
    <property type="entry name" value="HI0933 insert domain-like"/>
    <property type="match status" value="1"/>
</dbReference>
<name>A0A250XFT1_9CHLO</name>
<dbReference type="OrthoDB" id="9930022at2759"/>
<dbReference type="EMBL" id="BEGY01000073">
    <property type="protein sequence ID" value="GAX81938.1"/>
    <property type="molecule type" value="Genomic_DNA"/>
</dbReference>
<evidence type="ECO:0000313" key="7">
    <source>
        <dbReference type="EMBL" id="GAX81938.1"/>
    </source>
</evidence>
<feature type="compositionally biased region" description="Low complexity" evidence="4">
    <location>
        <begin position="354"/>
        <end position="364"/>
    </location>
</feature>
<evidence type="ECO:0000259" key="5">
    <source>
        <dbReference type="Pfam" id="PF03486"/>
    </source>
</evidence>
<dbReference type="PANTHER" id="PTHR42887">
    <property type="entry name" value="OS12G0638800 PROTEIN"/>
    <property type="match status" value="1"/>
</dbReference>
<dbReference type="Pfam" id="PF03486">
    <property type="entry name" value="HI0933_like"/>
    <property type="match status" value="2"/>
</dbReference>
<feature type="region of interest" description="Disordered" evidence="4">
    <location>
        <begin position="353"/>
        <end position="376"/>
    </location>
</feature>
<dbReference type="SUPFAM" id="SSF51905">
    <property type="entry name" value="FAD/NAD(P)-binding domain"/>
    <property type="match status" value="1"/>
</dbReference>
<keyword evidence="8" id="KW-1185">Reference proteome</keyword>
<feature type="compositionally biased region" description="Polar residues" evidence="4">
    <location>
        <begin position="259"/>
        <end position="270"/>
    </location>
</feature>
<organism evidence="7 8">
    <name type="scientific">Chlamydomonas eustigma</name>
    <dbReference type="NCBI Taxonomy" id="1157962"/>
    <lineage>
        <taxon>Eukaryota</taxon>
        <taxon>Viridiplantae</taxon>
        <taxon>Chlorophyta</taxon>
        <taxon>core chlorophytes</taxon>
        <taxon>Chlorophyceae</taxon>
        <taxon>CS clade</taxon>
        <taxon>Chlamydomonadales</taxon>
        <taxon>Chlamydomonadaceae</taxon>
        <taxon>Chlamydomonas</taxon>
    </lineage>
</organism>
<dbReference type="InterPro" id="IPR057661">
    <property type="entry name" value="RsdA/BaiN/AoA(So)_Rossmann"/>
</dbReference>
<feature type="domain" description="RsdA/BaiN/AoA(So)-like Rossmann fold-like" evidence="5">
    <location>
        <begin position="34"/>
        <end position="172"/>
    </location>
</feature>
<evidence type="ECO:0000256" key="4">
    <source>
        <dbReference type="SAM" id="MobiDB-lite"/>
    </source>
</evidence>
<keyword evidence="3" id="KW-0274">FAD</keyword>
<evidence type="ECO:0000256" key="3">
    <source>
        <dbReference type="ARBA" id="ARBA00022827"/>
    </source>
</evidence>
<evidence type="ECO:0008006" key="9">
    <source>
        <dbReference type="Google" id="ProtNLM"/>
    </source>
</evidence>
<accession>A0A250XFT1</accession>
<feature type="region of interest" description="Disordered" evidence="4">
    <location>
        <begin position="223"/>
        <end position="271"/>
    </location>
</feature>
<comment type="cofactor">
    <cofactor evidence="1">
        <name>FAD</name>
        <dbReference type="ChEBI" id="CHEBI:57692"/>
    </cofactor>
</comment>
<dbReference type="InterPro" id="IPR004792">
    <property type="entry name" value="BaiN-like"/>
</dbReference>
<sequence length="609" mass="65844">MFKPLRLHIKPGVFRLYQRAAFERCTAQKENMPHVTVIGGGAAGLTAAFFAAREGARVTVLERTSKCGTKILMSGGTRCNVLPMEVDLQRDFFTGGSSSAMRAVFASWPLNECKAWIEDQEEGVGLSLVLEQETLKYFPSSNSSKEVRDRLVTACMKLGVEFRYNCSVEGIRPALPPKPEATRDHTIEPDNGGAVHQHMTLSDTAGSYDNRLLLVSDLDLASRSTSGLSSSSSYSRSSQVELRARSSTNSEKRGHASLKSVTKTSNSTHHNGWECILKDGEKIGCDRLVLATGGLSFPGVGTDGTGHRVVKKLGHEIRDTYPALTPLTGPHPAGHNLAGLSLYNVQMMYLKNGSSSETSSSKSSPRQRSAGAAVRSNRTDMLFTHKGFSGPSVLDLSHHMIKASMSKGSSGPATSMVKESGLGTASTTTQHHDQAPAAQPSLCVNWTGESASVWEDRLKVGGLPFVSTVLRRFGIRERLADALCEELGLSQRKLSQLKCAERVALVAALTKYPLSVNGSEGYKKAEVTGGGVPLEQVDCSSMESRLLPGLFLCGEILDVFGRIGGYNFYWAWVSGRLAGLGAALSPDDKALSQALNKQKDLWSHWQEEW</sequence>
<keyword evidence="2" id="KW-0285">Flavoprotein</keyword>
<comment type="caution">
    <text evidence="7">The sequence shown here is derived from an EMBL/GenBank/DDBJ whole genome shotgun (WGS) entry which is preliminary data.</text>
</comment>
<dbReference type="InterPro" id="IPR023166">
    <property type="entry name" value="BaiN-like_dom_sf"/>
</dbReference>
<evidence type="ECO:0000313" key="8">
    <source>
        <dbReference type="Proteomes" id="UP000232323"/>
    </source>
</evidence>
<evidence type="ECO:0000256" key="1">
    <source>
        <dbReference type="ARBA" id="ARBA00001974"/>
    </source>
</evidence>
<feature type="compositionally biased region" description="Low complexity" evidence="4">
    <location>
        <begin position="223"/>
        <end position="238"/>
    </location>
</feature>
<feature type="region of interest" description="Disordered" evidence="4">
    <location>
        <begin position="405"/>
        <end position="436"/>
    </location>
</feature>
<dbReference type="Pfam" id="PF22780">
    <property type="entry name" value="HI0933_like_1st"/>
    <property type="match status" value="1"/>
</dbReference>
<gene>
    <name evidence="7" type="ORF">CEUSTIGMA_g9366.t1</name>
</gene>
<dbReference type="InterPro" id="IPR036188">
    <property type="entry name" value="FAD/NAD-bd_sf"/>
</dbReference>
<feature type="domain" description="RsdA/BaiN/AoA(So)-like insert" evidence="6">
    <location>
        <begin position="321"/>
        <end position="408"/>
    </location>
</feature>
<dbReference type="STRING" id="1157962.A0A250XFT1"/>
<evidence type="ECO:0000259" key="6">
    <source>
        <dbReference type="Pfam" id="PF22780"/>
    </source>
</evidence>
<dbReference type="SUPFAM" id="SSF160996">
    <property type="entry name" value="HI0933 insert domain-like"/>
    <property type="match status" value="1"/>
</dbReference>
<proteinExistence type="predicted"/>